<dbReference type="EMBL" id="DMAI01000184">
    <property type="protein sequence ID" value="HAE48099.1"/>
    <property type="molecule type" value="Genomic_DNA"/>
</dbReference>
<dbReference type="Pfam" id="PF00285">
    <property type="entry name" value="Citrate_synt"/>
    <property type="match status" value="1"/>
</dbReference>
<feature type="non-terminal residue" evidence="1">
    <location>
        <position position="88"/>
    </location>
</feature>
<reference evidence="1 2" key="1">
    <citation type="journal article" date="2018" name="Nat. Biotechnol.">
        <title>A standardized bacterial taxonomy based on genome phylogeny substantially revises the tree of life.</title>
        <authorList>
            <person name="Parks D.H."/>
            <person name="Chuvochina M."/>
            <person name="Waite D.W."/>
            <person name="Rinke C."/>
            <person name="Skarshewski A."/>
            <person name="Chaumeil P.A."/>
            <person name="Hugenholtz P."/>
        </authorList>
    </citation>
    <scope>NUCLEOTIDE SEQUENCE [LARGE SCALE GENOMIC DNA]</scope>
    <source>
        <strain evidence="1">UBA8739</strain>
    </source>
</reference>
<keyword evidence="1" id="KW-0808">Transferase</keyword>
<dbReference type="Proteomes" id="UP000257706">
    <property type="component" value="Unassembled WGS sequence"/>
</dbReference>
<dbReference type="InterPro" id="IPR036969">
    <property type="entry name" value="Citrate_synthase_sf"/>
</dbReference>
<dbReference type="Gene3D" id="1.10.580.10">
    <property type="entry name" value="Citrate Synthase, domain 1"/>
    <property type="match status" value="1"/>
</dbReference>
<dbReference type="GO" id="GO:0050440">
    <property type="term" value="F:2-methylcitrate synthase activity"/>
    <property type="evidence" value="ECO:0007669"/>
    <property type="project" value="UniProtKB-EC"/>
</dbReference>
<dbReference type="AlphaFoldDB" id="A0A3B9ILK0"/>
<protein>
    <submittedName>
        <fullName evidence="1">2-methylcitrate synthase</fullName>
        <ecNumber evidence="1">2.3.3.5</ecNumber>
    </submittedName>
</protein>
<evidence type="ECO:0000313" key="2">
    <source>
        <dbReference type="Proteomes" id="UP000257706"/>
    </source>
</evidence>
<dbReference type="InterPro" id="IPR002020">
    <property type="entry name" value="Citrate_synthase"/>
</dbReference>
<dbReference type="InterPro" id="IPR016142">
    <property type="entry name" value="Citrate_synth-like_lrg_a-sub"/>
</dbReference>
<evidence type="ECO:0000313" key="1">
    <source>
        <dbReference type="EMBL" id="HAE48099.1"/>
    </source>
</evidence>
<proteinExistence type="predicted"/>
<accession>A0A3B9ILK0</accession>
<keyword evidence="1" id="KW-0012">Acyltransferase</keyword>
<dbReference type="SUPFAM" id="SSF48256">
    <property type="entry name" value="Citrate synthase"/>
    <property type="match status" value="1"/>
</dbReference>
<dbReference type="EC" id="2.3.3.5" evidence="1"/>
<sequence length="88" mass="9715">MTTTIPSETPRPKKSVALSGVPAGNTALCTVGRSGNDLHYRGYDILDIADRCDFEEIAHLLIHGSLPTEAQLRLYREKLKRLRGLPQA</sequence>
<organism evidence="1 2">
    <name type="scientific">Tistrella mobilis</name>
    <dbReference type="NCBI Taxonomy" id="171437"/>
    <lineage>
        <taxon>Bacteria</taxon>
        <taxon>Pseudomonadati</taxon>
        <taxon>Pseudomonadota</taxon>
        <taxon>Alphaproteobacteria</taxon>
        <taxon>Geminicoccales</taxon>
        <taxon>Geminicoccaceae</taxon>
        <taxon>Tistrella</taxon>
    </lineage>
</organism>
<name>A0A3B9ILK0_9PROT</name>
<gene>
    <name evidence="1" type="ORF">DCK97_11820</name>
</gene>
<comment type="caution">
    <text evidence="1">The sequence shown here is derived from an EMBL/GenBank/DDBJ whole genome shotgun (WGS) entry which is preliminary data.</text>
</comment>